<feature type="compositionally biased region" description="Polar residues" evidence="7">
    <location>
        <begin position="317"/>
        <end position="328"/>
    </location>
</feature>
<organism evidence="9 10">
    <name type="scientific">Lasiosphaeria hispida</name>
    <dbReference type="NCBI Taxonomy" id="260671"/>
    <lineage>
        <taxon>Eukaryota</taxon>
        <taxon>Fungi</taxon>
        <taxon>Dikarya</taxon>
        <taxon>Ascomycota</taxon>
        <taxon>Pezizomycotina</taxon>
        <taxon>Sordariomycetes</taxon>
        <taxon>Sordariomycetidae</taxon>
        <taxon>Sordariales</taxon>
        <taxon>Lasiosphaeriaceae</taxon>
        <taxon>Lasiosphaeria</taxon>
    </lineage>
</organism>
<feature type="region of interest" description="Disordered" evidence="7">
    <location>
        <begin position="122"/>
        <end position="437"/>
    </location>
</feature>
<feature type="compositionally biased region" description="Polar residues" evidence="7">
    <location>
        <begin position="393"/>
        <end position="403"/>
    </location>
</feature>
<evidence type="ECO:0000259" key="8">
    <source>
        <dbReference type="PROSITE" id="PS50235"/>
    </source>
</evidence>
<dbReference type="Pfam" id="PF00443">
    <property type="entry name" value="UCH"/>
    <property type="match status" value="1"/>
</dbReference>
<feature type="region of interest" description="Disordered" evidence="7">
    <location>
        <begin position="652"/>
        <end position="688"/>
    </location>
</feature>
<dbReference type="GO" id="GO:0006508">
    <property type="term" value="P:proteolysis"/>
    <property type="evidence" value="ECO:0007669"/>
    <property type="project" value="UniProtKB-KW"/>
</dbReference>
<dbReference type="EMBL" id="JAUIQD010000002">
    <property type="protein sequence ID" value="KAK3358911.1"/>
    <property type="molecule type" value="Genomic_DNA"/>
</dbReference>
<evidence type="ECO:0000256" key="1">
    <source>
        <dbReference type="ARBA" id="ARBA00000707"/>
    </source>
</evidence>
<evidence type="ECO:0000313" key="9">
    <source>
        <dbReference type="EMBL" id="KAK3358911.1"/>
    </source>
</evidence>
<dbReference type="InterPro" id="IPR038765">
    <property type="entry name" value="Papain-like_cys_pep_sf"/>
</dbReference>
<sequence length="982" mass="106116">MMNNRAHLPAGQPMQGGVADMGNMGNIGPVAGQGRRGGRPQQYPATHQNHQGHQSHHYHHSINQPIYPPGYMVPYSGAPSYYVPTHYQNNAMAAPGYLPYPPPTGYSRSPPSMQQYVPMAPPAHYSRLPQSPIVPAPYQVPPPQVHAPVPPHTPSSTQSHAIPPPATPPVAQIQEPTTKVEQPPPPPPQLPAPVLETQRSTPAQPEPSPSFSAIEREPFRPPLPWFSVPDSIFPSRAPRSRRRKRMVGGVEMKRPNGQQASYEDTPSEAPTDTSTSSVPSQQEIKQGSEIAQIEEPLATTPKASSKTATYEHAPRSETPSTQDQPSEDTASTSPTTPSSGQASQSANGGSITVASKPVKPATRSAVPTVPPVPVLPALPKASPKDTKPASSADRIQTETSAATEPSKDQQAEAQETPSKAADSIASAEEPAPVPAPVLASAKPTSWAAKLFAKTASPNGNVAGNAITAQTQPDGSNAAAEGSSAVPGAASGFAKSNVNSIAEALQAYHVAGGDKLTFLEPRGLVNTGNMCYMNSVLQVLVFCVPFFDFLDQVSKKAAYSFDSKTPLLDAMIMFMREFKVIDSAASAEQLRRRLKSEELEQYGEQFTPEFVYDAIRKLPRFASMRRGHQQDAEEFLGFLLEGLHDECAQVMRAAPPSTSSTTPNSSLPSPTTSTRAHEAGESGDDWLEVGPRQRAAITRSSGYSTSNSPITKIFGGQLRSELRVPGRKHSVTLEPYQPLQLDIGAPEIRNIVDALKGITRPETLHGDFKSPHGKDARATKQVFIESLPPVLILHLKRFQFDAEGGTIKIWKKIGYPLELEIPRDVLSRQKRNHILGDNASLPKYRLSAVVYHHGKNASGGHYTVDVRRQDGREWIRIDDTVIRRVRSEDVAEGGAEEEAPKAGHADSRREASNSAVNNRFTGINEEEAVDDDDGWKQATANGKKWSSVVNGASAASANLPKAKQHKDSIKDNKVAYLLFYQRI</sequence>
<evidence type="ECO:0000313" key="10">
    <source>
        <dbReference type="Proteomes" id="UP001275084"/>
    </source>
</evidence>
<dbReference type="GO" id="GO:0005829">
    <property type="term" value="C:cytosol"/>
    <property type="evidence" value="ECO:0007669"/>
    <property type="project" value="TreeGrafter"/>
</dbReference>
<dbReference type="PROSITE" id="PS00972">
    <property type="entry name" value="USP_1"/>
    <property type="match status" value="1"/>
</dbReference>
<feature type="compositionally biased region" description="Polar residues" evidence="7">
    <location>
        <begin position="462"/>
        <end position="474"/>
    </location>
</feature>
<evidence type="ECO:0000256" key="7">
    <source>
        <dbReference type="SAM" id="MobiDB-lite"/>
    </source>
</evidence>
<evidence type="ECO:0000256" key="5">
    <source>
        <dbReference type="ARBA" id="ARBA00022807"/>
    </source>
</evidence>
<dbReference type="PROSITE" id="PS00973">
    <property type="entry name" value="USP_2"/>
    <property type="match status" value="1"/>
</dbReference>
<feature type="compositionally biased region" description="Polar residues" evidence="7">
    <location>
        <begin position="256"/>
        <end position="285"/>
    </location>
</feature>
<feature type="compositionally biased region" description="Low complexity" evidence="7">
    <location>
        <begin position="329"/>
        <end position="350"/>
    </location>
</feature>
<accession>A0AAJ0MH92</accession>
<name>A0AAJ0MH92_9PEZI</name>
<keyword evidence="2 6" id="KW-0645">Protease</keyword>
<feature type="region of interest" description="Disordered" evidence="7">
    <location>
        <begin position="1"/>
        <end position="60"/>
    </location>
</feature>
<keyword evidence="10" id="KW-1185">Reference proteome</keyword>
<dbReference type="InterPro" id="IPR050164">
    <property type="entry name" value="Peptidase_C19"/>
</dbReference>
<feature type="compositionally biased region" description="Low complexity" evidence="7">
    <location>
        <begin position="654"/>
        <end position="673"/>
    </location>
</feature>
<keyword evidence="3 6" id="KW-0833">Ubl conjugation pathway</keyword>
<gene>
    <name evidence="9" type="ORF">B0T25DRAFT_449050</name>
</gene>
<evidence type="ECO:0000256" key="4">
    <source>
        <dbReference type="ARBA" id="ARBA00022801"/>
    </source>
</evidence>
<dbReference type="Gene3D" id="3.90.70.10">
    <property type="entry name" value="Cysteine proteinases"/>
    <property type="match status" value="1"/>
</dbReference>
<dbReference type="GO" id="GO:0016579">
    <property type="term" value="P:protein deubiquitination"/>
    <property type="evidence" value="ECO:0007669"/>
    <property type="project" value="InterPro"/>
</dbReference>
<dbReference type="Proteomes" id="UP001275084">
    <property type="component" value="Unassembled WGS sequence"/>
</dbReference>
<dbReference type="SUPFAM" id="SSF54001">
    <property type="entry name" value="Cysteine proteinases"/>
    <property type="match status" value="1"/>
</dbReference>
<dbReference type="GO" id="GO:0005634">
    <property type="term" value="C:nucleus"/>
    <property type="evidence" value="ECO:0007669"/>
    <property type="project" value="TreeGrafter"/>
</dbReference>
<keyword evidence="4 6" id="KW-0378">Hydrolase</keyword>
<reference evidence="9" key="2">
    <citation type="submission" date="2023-06" db="EMBL/GenBank/DDBJ databases">
        <authorList>
            <consortium name="Lawrence Berkeley National Laboratory"/>
            <person name="Haridas S."/>
            <person name="Hensen N."/>
            <person name="Bonometti L."/>
            <person name="Westerberg I."/>
            <person name="Brannstrom I.O."/>
            <person name="Guillou S."/>
            <person name="Cros-Aarteil S."/>
            <person name="Calhoun S."/>
            <person name="Kuo A."/>
            <person name="Mondo S."/>
            <person name="Pangilinan J."/>
            <person name="Riley R."/>
            <person name="Labutti K."/>
            <person name="Andreopoulos B."/>
            <person name="Lipzen A."/>
            <person name="Chen C."/>
            <person name="Yanf M."/>
            <person name="Daum C."/>
            <person name="Ng V."/>
            <person name="Clum A."/>
            <person name="Steindorff A."/>
            <person name="Ohm R."/>
            <person name="Martin F."/>
            <person name="Silar P."/>
            <person name="Natvig D."/>
            <person name="Lalanne C."/>
            <person name="Gautier V."/>
            <person name="Ament-Velasquez S.L."/>
            <person name="Kruys A."/>
            <person name="Hutchinson M.I."/>
            <person name="Powell A.J."/>
            <person name="Barry K."/>
            <person name="Miller A.N."/>
            <person name="Grigoriev I.V."/>
            <person name="Debuchy R."/>
            <person name="Gladieux P."/>
            <person name="Thoren M.H."/>
            <person name="Johannesson H."/>
        </authorList>
    </citation>
    <scope>NUCLEOTIDE SEQUENCE</scope>
    <source>
        <strain evidence="9">CBS 955.72</strain>
    </source>
</reference>
<keyword evidence="5 6" id="KW-0788">Thiol protease</keyword>
<dbReference type="CDD" id="cd02257">
    <property type="entry name" value="Peptidase_C19"/>
    <property type="match status" value="1"/>
</dbReference>
<comment type="caution">
    <text evidence="9">The sequence shown here is derived from an EMBL/GenBank/DDBJ whole genome shotgun (WGS) entry which is preliminary data.</text>
</comment>
<dbReference type="PANTHER" id="PTHR24006:SF687">
    <property type="entry name" value="UBIQUITIN CARBOXYL-TERMINAL HYDROLASE 10"/>
    <property type="match status" value="1"/>
</dbReference>
<dbReference type="AlphaFoldDB" id="A0AAJ0MH92"/>
<dbReference type="InterPro" id="IPR028889">
    <property type="entry name" value="USP"/>
</dbReference>
<proteinExistence type="inferred from homology"/>
<evidence type="ECO:0000256" key="3">
    <source>
        <dbReference type="ARBA" id="ARBA00022786"/>
    </source>
</evidence>
<protein>
    <recommendedName>
        <fullName evidence="6">Ubiquitin carboxyl-terminal hydrolase</fullName>
        <ecNumber evidence="6">3.4.19.12</ecNumber>
    </recommendedName>
</protein>
<dbReference type="GO" id="GO:0004843">
    <property type="term" value="F:cysteine-type deubiquitinase activity"/>
    <property type="evidence" value="ECO:0007669"/>
    <property type="project" value="UniProtKB-UniRule"/>
</dbReference>
<feature type="compositionally biased region" description="Low complexity" evidence="7">
    <location>
        <begin position="425"/>
        <end position="437"/>
    </location>
</feature>
<evidence type="ECO:0000256" key="6">
    <source>
        <dbReference type="RuleBase" id="RU366025"/>
    </source>
</evidence>
<dbReference type="PANTHER" id="PTHR24006">
    <property type="entry name" value="UBIQUITIN CARBOXYL-TERMINAL HYDROLASE"/>
    <property type="match status" value="1"/>
</dbReference>
<feature type="compositionally biased region" description="Low complexity" evidence="7">
    <location>
        <begin position="298"/>
        <end position="308"/>
    </location>
</feature>
<dbReference type="EC" id="3.4.19.12" evidence="6"/>
<feature type="compositionally biased region" description="Pro residues" evidence="7">
    <location>
        <begin position="132"/>
        <end position="153"/>
    </location>
</feature>
<comment type="catalytic activity">
    <reaction evidence="1 6">
        <text>Thiol-dependent hydrolysis of ester, thioester, amide, peptide and isopeptide bonds formed by the C-terminal Gly of ubiquitin (a 76-residue protein attached to proteins as an intracellular targeting signal).</text>
        <dbReference type="EC" id="3.4.19.12"/>
    </reaction>
</comment>
<feature type="compositionally biased region" description="Low complexity" evidence="7">
    <location>
        <begin position="28"/>
        <end position="52"/>
    </location>
</feature>
<dbReference type="InterPro" id="IPR018200">
    <property type="entry name" value="USP_CS"/>
</dbReference>
<comment type="similarity">
    <text evidence="6">Belongs to the peptidase C19 family.</text>
</comment>
<feature type="compositionally biased region" description="Basic and acidic residues" evidence="7">
    <location>
        <begin position="897"/>
        <end position="910"/>
    </location>
</feature>
<reference evidence="9" key="1">
    <citation type="journal article" date="2023" name="Mol. Phylogenet. Evol.">
        <title>Genome-scale phylogeny and comparative genomics of the fungal order Sordariales.</title>
        <authorList>
            <person name="Hensen N."/>
            <person name="Bonometti L."/>
            <person name="Westerberg I."/>
            <person name="Brannstrom I.O."/>
            <person name="Guillou S."/>
            <person name="Cros-Aarteil S."/>
            <person name="Calhoun S."/>
            <person name="Haridas S."/>
            <person name="Kuo A."/>
            <person name="Mondo S."/>
            <person name="Pangilinan J."/>
            <person name="Riley R."/>
            <person name="LaButti K."/>
            <person name="Andreopoulos B."/>
            <person name="Lipzen A."/>
            <person name="Chen C."/>
            <person name="Yan M."/>
            <person name="Daum C."/>
            <person name="Ng V."/>
            <person name="Clum A."/>
            <person name="Steindorff A."/>
            <person name="Ohm R.A."/>
            <person name="Martin F."/>
            <person name="Silar P."/>
            <person name="Natvig D.O."/>
            <person name="Lalanne C."/>
            <person name="Gautier V."/>
            <person name="Ament-Velasquez S.L."/>
            <person name="Kruys A."/>
            <person name="Hutchinson M.I."/>
            <person name="Powell A.J."/>
            <person name="Barry K."/>
            <person name="Miller A.N."/>
            <person name="Grigoriev I.V."/>
            <person name="Debuchy R."/>
            <person name="Gladieux P."/>
            <person name="Hiltunen Thoren M."/>
            <person name="Johannesson H."/>
        </authorList>
    </citation>
    <scope>NUCLEOTIDE SEQUENCE</scope>
    <source>
        <strain evidence="9">CBS 955.72</strain>
    </source>
</reference>
<feature type="compositionally biased region" description="Pro residues" evidence="7">
    <location>
        <begin position="182"/>
        <end position="191"/>
    </location>
</feature>
<feature type="region of interest" description="Disordered" evidence="7">
    <location>
        <begin position="887"/>
        <end position="919"/>
    </location>
</feature>
<dbReference type="InterPro" id="IPR001394">
    <property type="entry name" value="Peptidase_C19_UCH"/>
</dbReference>
<feature type="region of interest" description="Disordered" evidence="7">
    <location>
        <begin position="462"/>
        <end position="483"/>
    </location>
</feature>
<evidence type="ECO:0000256" key="2">
    <source>
        <dbReference type="ARBA" id="ARBA00022670"/>
    </source>
</evidence>
<dbReference type="PROSITE" id="PS50235">
    <property type="entry name" value="USP_3"/>
    <property type="match status" value="1"/>
</dbReference>
<feature type="domain" description="USP" evidence="8">
    <location>
        <begin position="521"/>
        <end position="902"/>
    </location>
</feature>